<reference evidence="4" key="1">
    <citation type="submission" date="2017-05" db="EMBL/GenBank/DDBJ databases">
        <title>Dechlorination kinetics govern the competition between two new strains of the genus Sulfurospirillum.</title>
        <authorList>
            <person name="Buttet G.F."/>
            <person name="Murray A.M."/>
            <person name="Goris T."/>
            <person name="Burion M."/>
            <person name="Lin B."/>
            <person name="Rolle M."/>
            <person name="Maillard J."/>
        </authorList>
    </citation>
    <scope>NUCLEOTIDE SEQUENCE [LARGE SCALE GENOMIC DNA]</scope>
    <source>
        <strain evidence="4">SL2-1</strain>
    </source>
</reference>
<dbReference type="KEGG" id="suls:Sdiek1_2764"/>
<dbReference type="CDD" id="cd01142">
    <property type="entry name" value="TroA_e"/>
    <property type="match status" value="1"/>
</dbReference>
<sequence>MKRFFYPLLILILGCASLFAQQTFTDKANTTHTDIPDSINRIADAWPAHNAIVTMLGAGDKIVATIVTEQMCPWLYKINPHMRQAAVVFSNNTVAMSSIEELLKAKPDVVFTFVGNKNIGVFRNLGVPIIELSLVDFPSLKECVLMTGKILGKAARTKAEAYALYLDQVTQKIDERLKDVPAQQRPKVLHMSNISTSFVVDGSGSMMDSWIRLAGGINVASELQGPSKTVSAEQIIAWNPDIVIIGSTSSEIQASDFLNNPMFKNISATQAKRVYINPKGMFFWDRYSAEAILQVQWAAQIFYPEKFKEFDIEQETIAFYTRFFDYPLSKEEAKMILKGIPPKE</sequence>
<dbReference type="PANTHER" id="PTHR30535:SF34">
    <property type="entry name" value="MOLYBDATE-BINDING PROTEIN MOLA"/>
    <property type="match status" value="1"/>
</dbReference>
<dbReference type="InterPro" id="IPR002491">
    <property type="entry name" value="ABC_transptr_periplasmic_BD"/>
</dbReference>
<gene>
    <name evidence="3" type="ORF">Sdiek1_2764</name>
</gene>
<dbReference type="PANTHER" id="PTHR30535">
    <property type="entry name" value="VITAMIN B12-BINDING PROTEIN"/>
    <property type="match status" value="1"/>
</dbReference>
<evidence type="ECO:0000313" key="4">
    <source>
        <dbReference type="Proteomes" id="UP000196005"/>
    </source>
</evidence>
<evidence type="ECO:0000259" key="2">
    <source>
        <dbReference type="PROSITE" id="PS50983"/>
    </source>
</evidence>
<keyword evidence="1" id="KW-0732">Signal</keyword>
<dbReference type="RefSeq" id="WP_087439585.1">
    <property type="nucleotide sequence ID" value="NZ_CP021416.1"/>
</dbReference>
<name>A0A1Y0HP57_9BACT</name>
<dbReference type="OrthoDB" id="9775594at2"/>
<dbReference type="Gene3D" id="1.20.58.2180">
    <property type="match status" value="1"/>
</dbReference>
<dbReference type="PROSITE" id="PS51257">
    <property type="entry name" value="PROKAR_LIPOPROTEIN"/>
    <property type="match status" value="1"/>
</dbReference>
<feature type="domain" description="Fe/B12 periplasmic-binding" evidence="2">
    <location>
        <begin position="41"/>
        <end position="306"/>
    </location>
</feature>
<organism evidence="3 4">
    <name type="scientific">Sulfurospirillum diekertiae</name>
    <dbReference type="NCBI Taxonomy" id="1854492"/>
    <lineage>
        <taxon>Bacteria</taxon>
        <taxon>Pseudomonadati</taxon>
        <taxon>Campylobacterota</taxon>
        <taxon>Epsilonproteobacteria</taxon>
        <taxon>Campylobacterales</taxon>
        <taxon>Sulfurospirillaceae</taxon>
        <taxon>Sulfurospirillum</taxon>
    </lineage>
</organism>
<evidence type="ECO:0000313" key="3">
    <source>
        <dbReference type="EMBL" id="ARU49912.1"/>
    </source>
</evidence>
<dbReference type="PROSITE" id="PS50983">
    <property type="entry name" value="FE_B12_PBP"/>
    <property type="match status" value="1"/>
</dbReference>
<keyword evidence="4" id="KW-1185">Reference proteome</keyword>
<dbReference type="AlphaFoldDB" id="A0A1Y0HP57"/>
<dbReference type="SUPFAM" id="SSF53807">
    <property type="entry name" value="Helical backbone' metal receptor"/>
    <property type="match status" value="1"/>
</dbReference>
<dbReference type="Proteomes" id="UP000196005">
    <property type="component" value="Chromosome"/>
</dbReference>
<dbReference type="Pfam" id="PF01497">
    <property type="entry name" value="Peripla_BP_2"/>
    <property type="match status" value="1"/>
</dbReference>
<dbReference type="InterPro" id="IPR050902">
    <property type="entry name" value="ABC_Transporter_SBP"/>
</dbReference>
<dbReference type="Gene3D" id="3.40.50.1980">
    <property type="entry name" value="Nitrogenase molybdenum iron protein domain"/>
    <property type="match status" value="2"/>
</dbReference>
<proteinExistence type="predicted"/>
<feature type="chain" id="PRO_5013208542" evidence="1">
    <location>
        <begin position="21"/>
        <end position="344"/>
    </location>
</feature>
<dbReference type="EMBL" id="CP021416">
    <property type="protein sequence ID" value="ARU49912.1"/>
    <property type="molecule type" value="Genomic_DNA"/>
</dbReference>
<evidence type="ECO:0000256" key="1">
    <source>
        <dbReference type="SAM" id="SignalP"/>
    </source>
</evidence>
<feature type="signal peptide" evidence="1">
    <location>
        <begin position="1"/>
        <end position="20"/>
    </location>
</feature>
<protein>
    <submittedName>
        <fullName evidence="3">Periplasmic metal-binding protein</fullName>
    </submittedName>
</protein>
<accession>A0A1Y0HP57</accession>